<organism evidence="1 2">
    <name type="scientific">Exserohilum turcicum (strain 28A)</name>
    <name type="common">Northern leaf blight fungus</name>
    <name type="synonym">Setosphaeria turcica</name>
    <dbReference type="NCBI Taxonomy" id="671987"/>
    <lineage>
        <taxon>Eukaryota</taxon>
        <taxon>Fungi</taxon>
        <taxon>Dikarya</taxon>
        <taxon>Ascomycota</taxon>
        <taxon>Pezizomycotina</taxon>
        <taxon>Dothideomycetes</taxon>
        <taxon>Pleosporomycetidae</taxon>
        <taxon>Pleosporales</taxon>
        <taxon>Pleosporineae</taxon>
        <taxon>Pleosporaceae</taxon>
        <taxon>Exserohilum</taxon>
    </lineage>
</organism>
<evidence type="ECO:0000313" key="2">
    <source>
        <dbReference type="Proteomes" id="UP000016935"/>
    </source>
</evidence>
<dbReference type="AlphaFoldDB" id="R0KPP5"/>
<keyword evidence="2" id="KW-1185">Reference proteome</keyword>
<reference evidence="1 2" key="2">
    <citation type="journal article" date="2013" name="PLoS Genet.">
        <title>Comparative genome structure, secondary metabolite, and effector coding capacity across Cochliobolus pathogens.</title>
        <authorList>
            <person name="Condon B.J."/>
            <person name="Leng Y."/>
            <person name="Wu D."/>
            <person name="Bushley K.E."/>
            <person name="Ohm R.A."/>
            <person name="Otillar R."/>
            <person name="Martin J."/>
            <person name="Schackwitz W."/>
            <person name="Grimwood J."/>
            <person name="MohdZainudin N."/>
            <person name="Xue C."/>
            <person name="Wang R."/>
            <person name="Manning V.A."/>
            <person name="Dhillon B."/>
            <person name="Tu Z.J."/>
            <person name="Steffenson B.J."/>
            <person name="Salamov A."/>
            <person name="Sun H."/>
            <person name="Lowry S."/>
            <person name="LaButti K."/>
            <person name="Han J."/>
            <person name="Copeland A."/>
            <person name="Lindquist E."/>
            <person name="Barry K."/>
            <person name="Schmutz J."/>
            <person name="Baker S.E."/>
            <person name="Ciuffetti L.M."/>
            <person name="Grigoriev I.V."/>
            <person name="Zhong S."/>
            <person name="Turgeon B.G."/>
        </authorList>
    </citation>
    <scope>NUCLEOTIDE SEQUENCE [LARGE SCALE GENOMIC DNA]</scope>
    <source>
        <strain evidence="2">28A</strain>
    </source>
</reference>
<dbReference type="GeneID" id="19399956"/>
<evidence type="ECO:0000313" key="1">
    <source>
        <dbReference type="EMBL" id="EOA91004.1"/>
    </source>
</evidence>
<dbReference type="Proteomes" id="UP000016935">
    <property type="component" value="Unassembled WGS sequence"/>
</dbReference>
<accession>R0KPP5</accession>
<sequence>MICLGQFRQTVVPGFQQKQGRTQFSNGGDDCDGLFGKETPSLLPNPMALIMARAWGM</sequence>
<gene>
    <name evidence="1" type="ORF">SETTUDRAFT_166862</name>
</gene>
<proteinExistence type="predicted"/>
<reference evidence="1 2" key="1">
    <citation type="journal article" date="2012" name="PLoS Pathog.">
        <title>Diverse lifestyles and strategies of plant pathogenesis encoded in the genomes of eighteen Dothideomycetes fungi.</title>
        <authorList>
            <person name="Ohm R.A."/>
            <person name="Feau N."/>
            <person name="Henrissat B."/>
            <person name="Schoch C.L."/>
            <person name="Horwitz B.A."/>
            <person name="Barry K.W."/>
            <person name="Condon B.J."/>
            <person name="Copeland A.C."/>
            <person name="Dhillon B."/>
            <person name="Glaser F."/>
            <person name="Hesse C.N."/>
            <person name="Kosti I."/>
            <person name="LaButti K."/>
            <person name="Lindquist E.A."/>
            <person name="Lucas S."/>
            <person name="Salamov A.A."/>
            <person name="Bradshaw R.E."/>
            <person name="Ciuffetti L."/>
            <person name="Hamelin R.C."/>
            <person name="Kema G.H.J."/>
            <person name="Lawrence C."/>
            <person name="Scott J.A."/>
            <person name="Spatafora J.W."/>
            <person name="Turgeon B.G."/>
            <person name="de Wit P.J.G.M."/>
            <person name="Zhong S."/>
            <person name="Goodwin S.B."/>
            <person name="Grigoriev I.V."/>
        </authorList>
    </citation>
    <scope>NUCLEOTIDE SEQUENCE [LARGE SCALE GENOMIC DNA]</scope>
    <source>
        <strain evidence="2">28A</strain>
    </source>
</reference>
<dbReference type="HOGENOM" id="CLU_2997939_0_0_1"/>
<name>R0KPP5_EXST2</name>
<protein>
    <submittedName>
        <fullName evidence="1">Uncharacterized protein</fullName>
    </submittedName>
</protein>
<dbReference type="EMBL" id="KB908482">
    <property type="protein sequence ID" value="EOA91004.1"/>
    <property type="molecule type" value="Genomic_DNA"/>
</dbReference>
<dbReference type="RefSeq" id="XP_008021680.1">
    <property type="nucleotide sequence ID" value="XM_008023489.1"/>
</dbReference>